<dbReference type="PANTHER" id="PTHR30579:SF2">
    <property type="entry name" value="HTH-TYPE TRANSCRIPTIONAL REGULATOR ARGP"/>
    <property type="match status" value="1"/>
</dbReference>
<keyword evidence="7" id="KW-1185">Reference proteome</keyword>
<evidence type="ECO:0000256" key="2">
    <source>
        <dbReference type="ARBA" id="ARBA00023015"/>
    </source>
</evidence>
<name>A0A9X2J4W4_9GAMM</name>
<protein>
    <submittedName>
        <fullName evidence="6">LysR family transcriptional regulator ArgP</fullName>
    </submittedName>
</protein>
<dbReference type="NCBIfam" id="TIGR03298">
    <property type="entry name" value="argP"/>
    <property type="match status" value="1"/>
</dbReference>
<proteinExistence type="inferred from homology"/>
<accession>A0A9X2J4W4</accession>
<feature type="domain" description="HTH lysR-type" evidence="5">
    <location>
        <begin position="2"/>
        <end position="58"/>
    </location>
</feature>
<dbReference type="GO" id="GO:0003700">
    <property type="term" value="F:DNA-binding transcription factor activity"/>
    <property type="evidence" value="ECO:0007669"/>
    <property type="project" value="InterPro"/>
</dbReference>
<dbReference type="GO" id="GO:0003677">
    <property type="term" value="F:DNA binding"/>
    <property type="evidence" value="ECO:0007669"/>
    <property type="project" value="UniProtKB-KW"/>
</dbReference>
<dbReference type="NCBIfam" id="NF002964">
    <property type="entry name" value="PRK03635.1"/>
    <property type="match status" value="1"/>
</dbReference>
<dbReference type="RefSeq" id="WP_252465195.1">
    <property type="nucleotide sequence ID" value="NZ_JALBWM010000014.1"/>
</dbReference>
<dbReference type="InterPro" id="IPR000847">
    <property type="entry name" value="LysR_HTH_N"/>
</dbReference>
<dbReference type="InterPro" id="IPR036388">
    <property type="entry name" value="WH-like_DNA-bd_sf"/>
</dbReference>
<evidence type="ECO:0000313" key="6">
    <source>
        <dbReference type="EMBL" id="MCO1333749.1"/>
    </source>
</evidence>
<comment type="similarity">
    <text evidence="1">Belongs to the LysR transcriptional regulatory family.</text>
</comment>
<dbReference type="InterPro" id="IPR036390">
    <property type="entry name" value="WH_DNA-bd_sf"/>
</dbReference>
<dbReference type="SUPFAM" id="SSF53850">
    <property type="entry name" value="Periplasmic binding protein-like II"/>
    <property type="match status" value="1"/>
</dbReference>
<dbReference type="SUPFAM" id="SSF46785">
    <property type="entry name" value="Winged helix' DNA-binding domain"/>
    <property type="match status" value="1"/>
</dbReference>
<organism evidence="6 7">
    <name type="scientific">Microbulbifer okhotskensis</name>
    <dbReference type="NCBI Taxonomy" id="2926617"/>
    <lineage>
        <taxon>Bacteria</taxon>
        <taxon>Pseudomonadati</taxon>
        <taxon>Pseudomonadota</taxon>
        <taxon>Gammaproteobacteria</taxon>
        <taxon>Cellvibrionales</taxon>
        <taxon>Microbulbiferaceae</taxon>
        <taxon>Microbulbifer</taxon>
    </lineage>
</organism>
<dbReference type="InterPro" id="IPR005119">
    <property type="entry name" value="LysR_subst-bd"/>
</dbReference>
<dbReference type="PROSITE" id="PS50931">
    <property type="entry name" value="HTH_LYSR"/>
    <property type="match status" value="1"/>
</dbReference>
<gene>
    <name evidence="6" type="ORF">MO867_05275</name>
</gene>
<dbReference type="EMBL" id="JALBWM010000014">
    <property type="protein sequence ID" value="MCO1333749.1"/>
    <property type="molecule type" value="Genomic_DNA"/>
</dbReference>
<dbReference type="NCBIfam" id="NF009888">
    <property type="entry name" value="PRK13348.1"/>
    <property type="match status" value="1"/>
</dbReference>
<dbReference type="Proteomes" id="UP001139028">
    <property type="component" value="Unassembled WGS sequence"/>
</dbReference>
<dbReference type="AlphaFoldDB" id="A0A9X2J4W4"/>
<dbReference type="PANTHER" id="PTHR30579">
    <property type="entry name" value="TRANSCRIPTIONAL REGULATOR"/>
    <property type="match status" value="1"/>
</dbReference>
<reference evidence="6" key="1">
    <citation type="journal article" date="2022" name="Arch. Microbiol.">
        <title>Microbulbifer okhotskensis sp. nov., isolated from a deep bottom sediment of the Okhotsk Sea.</title>
        <authorList>
            <person name="Romanenko L."/>
            <person name="Kurilenko V."/>
            <person name="Otstavnykh N."/>
            <person name="Velansky P."/>
            <person name="Isaeva M."/>
            <person name="Mikhailov V."/>
        </authorList>
    </citation>
    <scope>NUCLEOTIDE SEQUENCE</scope>
    <source>
        <strain evidence="6">OS29</strain>
    </source>
</reference>
<dbReference type="InterPro" id="IPR017685">
    <property type="entry name" value="ArgP"/>
</dbReference>
<sequence>MLDLKQLQAFAFVVEERSFDKAAALLHVSQSAISQRIKALESQVGQALLIRSTPLRPTEAGLKVLGYYQQMHLLQQELLTDIDPEGGKTLYSNQNKVRIALNSDSLDTWFLEAITPLIRSHQLLVDLKVDDQDATHELLKNGEVIGCISSTTSNLQGCQSVLLGHMAYYPVCTQSFKDKFFSEPIHLDEFRYAPAVEFNYKDQLQSRYLKQFWGVETGQYPSHEIPSSKSFLSFLTLGLGWGMAPDIQVASLLKSGRLIKLAEDQHLKIPLYWHVWNLKSKLIKEITLNLTAQAKKSLHQLE</sequence>
<evidence type="ECO:0000313" key="7">
    <source>
        <dbReference type="Proteomes" id="UP001139028"/>
    </source>
</evidence>
<keyword evidence="3" id="KW-0238">DNA-binding</keyword>
<evidence type="ECO:0000256" key="1">
    <source>
        <dbReference type="ARBA" id="ARBA00009437"/>
    </source>
</evidence>
<keyword evidence="2" id="KW-0805">Transcription regulation</keyword>
<evidence type="ECO:0000256" key="3">
    <source>
        <dbReference type="ARBA" id="ARBA00023125"/>
    </source>
</evidence>
<dbReference type="Gene3D" id="3.40.190.290">
    <property type="match status" value="1"/>
</dbReference>
<dbReference type="Pfam" id="PF03466">
    <property type="entry name" value="LysR_substrate"/>
    <property type="match status" value="1"/>
</dbReference>
<dbReference type="Pfam" id="PF00126">
    <property type="entry name" value="HTH_1"/>
    <property type="match status" value="1"/>
</dbReference>
<keyword evidence="4" id="KW-0804">Transcription</keyword>
<evidence type="ECO:0000259" key="5">
    <source>
        <dbReference type="PROSITE" id="PS50931"/>
    </source>
</evidence>
<dbReference type="InterPro" id="IPR050176">
    <property type="entry name" value="LTTR"/>
</dbReference>
<dbReference type="PRINTS" id="PR00039">
    <property type="entry name" value="HTHLYSR"/>
</dbReference>
<comment type="caution">
    <text evidence="6">The sequence shown here is derived from an EMBL/GenBank/DDBJ whole genome shotgun (WGS) entry which is preliminary data.</text>
</comment>
<evidence type="ECO:0000256" key="4">
    <source>
        <dbReference type="ARBA" id="ARBA00023163"/>
    </source>
</evidence>
<dbReference type="Gene3D" id="1.10.10.10">
    <property type="entry name" value="Winged helix-like DNA-binding domain superfamily/Winged helix DNA-binding domain"/>
    <property type="match status" value="1"/>
</dbReference>